<dbReference type="Proteomes" id="UP000230069">
    <property type="component" value="Unassembled WGS sequence"/>
</dbReference>
<accession>A0A2G5EKE8</accession>
<dbReference type="STRING" id="218851.A0A2G5EKE8"/>
<evidence type="ECO:0000256" key="2">
    <source>
        <dbReference type="ARBA" id="ARBA00005581"/>
    </source>
</evidence>
<dbReference type="PANTHER" id="PTHR31232:SF18">
    <property type="entry name" value="S-PROTEIN HOMOLOG"/>
    <property type="match status" value="1"/>
</dbReference>
<keyword evidence="3 6" id="KW-0713">Self-incompatibility</keyword>
<evidence type="ECO:0000256" key="5">
    <source>
        <dbReference type="ARBA" id="ARBA00022729"/>
    </source>
</evidence>
<dbReference type="InParanoid" id="A0A2G5EKE8"/>
<dbReference type="PANTHER" id="PTHR31232">
    <property type="match status" value="1"/>
</dbReference>
<dbReference type="GO" id="GO:0005576">
    <property type="term" value="C:extracellular region"/>
    <property type="evidence" value="ECO:0007669"/>
    <property type="project" value="UniProtKB-SubCell"/>
</dbReference>
<gene>
    <name evidence="7" type="ORF">AQUCO_00700414v1</name>
</gene>
<comment type="similarity">
    <text evidence="2 6">Belongs to the plant self-incompatibility (S1) protein family.</text>
</comment>
<name>A0A2G5EKE8_AQUCA</name>
<dbReference type="GO" id="GO:0060320">
    <property type="term" value="P:rejection of self pollen"/>
    <property type="evidence" value="ECO:0007669"/>
    <property type="project" value="UniProtKB-KW"/>
</dbReference>
<evidence type="ECO:0000256" key="3">
    <source>
        <dbReference type="ARBA" id="ARBA00022471"/>
    </source>
</evidence>
<evidence type="ECO:0000256" key="4">
    <source>
        <dbReference type="ARBA" id="ARBA00022525"/>
    </source>
</evidence>
<keyword evidence="4 6" id="KW-0964">Secreted</keyword>
<protein>
    <recommendedName>
        <fullName evidence="6">S-protein homolog</fullName>
    </recommendedName>
</protein>
<keyword evidence="5 6" id="KW-0732">Signal</keyword>
<proteinExistence type="inferred from homology"/>
<feature type="signal peptide" evidence="6">
    <location>
        <begin position="1"/>
        <end position="23"/>
    </location>
</feature>
<evidence type="ECO:0000256" key="6">
    <source>
        <dbReference type="RuleBase" id="RU367044"/>
    </source>
</evidence>
<dbReference type="Pfam" id="PF05938">
    <property type="entry name" value="Self-incomp_S1"/>
    <property type="match status" value="1"/>
</dbReference>
<dbReference type="InterPro" id="IPR010264">
    <property type="entry name" value="Self-incomp_S1"/>
</dbReference>
<organism evidence="7 8">
    <name type="scientific">Aquilegia coerulea</name>
    <name type="common">Rocky mountain columbine</name>
    <dbReference type="NCBI Taxonomy" id="218851"/>
    <lineage>
        <taxon>Eukaryota</taxon>
        <taxon>Viridiplantae</taxon>
        <taxon>Streptophyta</taxon>
        <taxon>Embryophyta</taxon>
        <taxon>Tracheophyta</taxon>
        <taxon>Spermatophyta</taxon>
        <taxon>Magnoliopsida</taxon>
        <taxon>Ranunculales</taxon>
        <taxon>Ranunculaceae</taxon>
        <taxon>Thalictroideae</taxon>
        <taxon>Aquilegia</taxon>
    </lineage>
</organism>
<dbReference type="OrthoDB" id="1727555at2759"/>
<feature type="chain" id="PRO_5025099446" description="S-protein homolog" evidence="6">
    <location>
        <begin position="24"/>
        <end position="158"/>
    </location>
</feature>
<evidence type="ECO:0000313" key="8">
    <source>
        <dbReference type="Proteomes" id="UP000230069"/>
    </source>
</evidence>
<dbReference type="AlphaFoldDB" id="A0A2G5EKE8"/>
<sequence>MATNNNNIPFVFLLLTGVITACSSVLDHSSSVVVPTSFRIKSARVIVMNGLGPNNTLTIHCKSKDNDLGEQNIDFNKTSEWSFTNNLFGRTLFWCRMWWYDHHKLVWGSYRVYKGHDDIDNCGGADGNVCVRKAQWDGVYFVQKDGTFKKVYDWTIRR</sequence>
<evidence type="ECO:0000313" key="7">
    <source>
        <dbReference type="EMBL" id="PIA56057.1"/>
    </source>
</evidence>
<reference evidence="7 8" key="1">
    <citation type="submission" date="2017-09" db="EMBL/GenBank/DDBJ databases">
        <title>WGS assembly of Aquilegia coerulea Goldsmith.</title>
        <authorList>
            <person name="Hodges S."/>
            <person name="Kramer E."/>
            <person name="Nordborg M."/>
            <person name="Tomkins J."/>
            <person name="Borevitz J."/>
            <person name="Derieg N."/>
            <person name="Yan J."/>
            <person name="Mihaltcheva S."/>
            <person name="Hayes R.D."/>
            <person name="Rokhsar D."/>
        </authorList>
    </citation>
    <scope>NUCLEOTIDE SEQUENCE [LARGE SCALE GENOMIC DNA]</scope>
    <source>
        <strain evidence="8">cv. Goldsmith</strain>
    </source>
</reference>
<dbReference type="EMBL" id="KZ305024">
    <property type="protein sequence ID" value="PIA56057.1"/>
    <property type="molecule type" value="Genomic_DNA"/>
</dbReference>
<evidence type="ECO:0000256" key="1">
    <source>
        <dbReference type="ARBA" id="ARBA00004613"/>
    </source>
</evidence>
<comment type="subcellular location">
    <subcellularLocation>
        <location evidence="1 6">Secreted</location>
    </subcellularLocation>
</comment>
<keyword evidence="8" id="KW-1185">Reference proteome</keyword>